<dbReference type="OrthoDB" id="5331848at2759"/>
<dbReference type="GO" id="GO:0016020">
    <property type="term" value="C:membrane"/>
    <property type="evidence" value="ECO:0007669"/>
    <property type="project" value="UniProtKB-SubCell"/>
</dbReference>
<comment type="caution">
    <text evidence="9">The sequence shown here is derived from an EMBL/GenBank/DDBJ whole genome shotgun (WGS) entry which is preliminary data.</text>
</comment>
<feature type="domain" description="Rhodopsin" evidence="8">
    <location>
        <begin position="33"/>
        <end position="277"/>
    </location>
</feature>
<evidence type="ECO:0000256" key="4">
    <source>
        <dbReference type="ARBA" id="ARBA00023136"/>
    </source>
</evidence>
<dbReference type="Proteomes" id="UP000234275">
    <property type="component" value="Unassembled WGS sequence"/>
</dbReference>
<keyword evidence="4 7" id="KW-0472">Membrane</keyword>
<evidence type="ECO:0000313" key="10">
    <source>
        <dbReference type="Proteomes" id="UP000234275"/>
    </source>
</evidence>
<proteinExistence type="inferred from homology"/>
<evidence type="ECO:0000256" key="3">
    <source>
        <dbReference type="ARBA" id="ARBA00022989"/>
    </source>
</evidence>
<evidence type="ECO:0000259" key="8">
    <source>
        <dbReference type="Pfam" id="PF20684"/>
    </source>
</evidence>
<feature type="transmembrane region" description="Helical" evidence="7">
    <location>
        <begin position="213"/>
        <end position="231"/>
    </location>
</feature>
<dbReference type="EMBL" id="MSFO01000001">
    <property type="protein sequence ID" value="PLB54041.1"/>
    <property type="molecule type" value="Genomic_DNA"/>
</dbReference>
<feature type="transmembrane region" description="Helical" evidence="7">
    <location>
        <begin position="16"/>
        <end position="37"/>
    </location>
</feature>
<evidence type="ECO:0000313" key="9">
    <source>
        <dbReference type="EMBL" id="PLB54041.1"/>
    </source>
</evidence>
<protein>
    <recommendedName>
        <fullName evidence="8">Rhodopsin domain-containing protein</fullName>
    </recommendedName>
</protein>
<dbReference type="VEuPathDB" id="FungiDB:P170DRAFT_504869"/>
<keyword evidence="10" id="KW-1185">Reference proteome</keyword>
<evidence type="ECO:0000256" key="6">
    <source>
        <dbReference type="SAM" id="MobiDB-lite"/>
    </source>
</evidence>
<dbReference type="PANTHER" id="PTHR33048">
    <property type="entry name" value="PTH11-LIKE INTEGRAL MEMBRANE PROTEIN (AFU_ORTHOLOGUE AFUA_5G11245)"/>
    <property type="match status" value="1"/>
</dbReference>
<comment type="similarity">
    <text evidence="5">Belongs to the SAT4 family.</text>
</comment>
<evidence type="ECO:0000256" key="2">
    <source>
        <dbReference type="ARBA" id="ARBA00022692"/>
    </source>
</evidence>
<dbReference type="PANTHER" id="PTHR33048:SF155">
    <property type="entry name" value="INTEGRAL MEMBRANE PROTEIN"/>
    <property type="match status" value="1"/>
</dbReference>
<feature type="transmembrane region" description="Helical" evidence="7">
    <location>
        <begin position="49"/>
        <end position="74"/>
    </location>
</feature>
<evidence type="ECO:0000256" key="5">
    <source>
        <dbReference type="ARBA" id="ARBA00038359"/>
    </source>
</evidence>
<dbReference type="InterPro" id="IPR049326">
    <property type="entry name" value="Rhodopsin_dom_fungi"/>
</dbReference>
<reference evidence="9 10" key="1">
    <citation type="submission" date="2016-12" db="EMBL/GenBank/DDBJ databases">
        <title>The genomes of Aspergillus section Nigri reveals drivers in fungal speciation.</title>
        <authorList>
            <consortium name="DOE Joint Genome Institute"/>
            <person name="Vesth T.C."/>
            <person name="Nybo J."/>
            <person name="Theobald S."/>
            <person name="Brandl J."/>
            <person name="Frisvad J.C."/>
            <person name="Nielsen K.F."/>
            <person name="Lyhne E.K."/>
            <person name="Kogle M.E."/>
            <person name="Kuo A."/>
            <person name="Riley R."/>
            <person name="Clum A."/>
            <person name="Nolan M."/>
            <person name="Lipzen A."/>
            <person name="Salamov A."/>
            <person name="Henrissat B."/>
            <person name="Wiebenga A."/>
            <person name="De Vries R.P."/>
            <person name="Grigoriev I.V."/>
            <person name="Mortensen U.H."/>
            <person name="Andersen M.R."/>
            <person name="Baker S.E."/>
        </authorList>
    </citation>
    <scope>NUCLEOTIDE SEQUENCE [LARGE SCALE GENOMIC DNA]</scope>
    <source>
        <strain evidence="9 10">IBT 23096</strain>
    </source>
</reference>
<dbReference type="STRING" id="1392250.A0A2I2GMC2"/>
<feature type="transmembrane region" description="Helical" evidence="7">
    <location>
        <begin position="127"/>
        <end position="150"/>
    </location>
</feature>
<name>A0A2I2GMC2_9EURO</name>
<comment type="subcellular location">
    <subcellularLocation>
        <location evidence="1">Membrane</location>
        <topology evidence="1">Multi-pass membrane protein</topology>
    </subcellularLocation>
</comment>
<dbReference type="GeneID" id="36561949"/>
<dbReference type="AlphaFoldDB" id="A0A2I2GMC2"/>
<dbReference type="Pfam" id="PF20684">
    <property type="entry name" value="Fung_rhodopsin"/>
    <property type="match status" value="1"/>
</dbReference>
<sequence length="379" mass="41579">MAVQAGHPSDNKGPKILSVLWSLTGLTTIVVIARMYIRFVLLRNVGSDDYLISVSLFLGLVYCGITTANVAIGYGKHAYVLEQETVEMASLLNSLSFLFGILSFTLPKLAVTAMLNRILNPSLLQKTWLWTLTGTAAVVSCICIVVLFTMCDPPEGLWKMHLVMEGKATCRDTWILINYAIFTGAISAFVDLYLAIYPTTVLMKLHMSLRKRLALCAALSLGSIASAMAIIKCTQLKGLANKDDYTWGTADLVMWTNVESNVVIIASCIPTLQPVLELLLGRRTTSSYNNSRNRYKDSSNLKDSSYVHSKPSRPARKSDLAITNVESQESILRGDEFNSGGGDAHPMGAIRRTDNVVVEYETRNGRGHKDVEGRASGGW</sequence>
<evidence type="ECO:0000256" key="7">
    <source>
        <dbReference type="SAM" id="Phobius"/>
    </source>
</evidence>
<feature type="transmembrane region" description="Helical" evidence="7">
    <location>
        <begin position="94"/>
        <end position="115"/>
    </location>
</feature>
<dbReference type="InterPro" id="IPR052337">
    <property type="entry name" value="SAT4-like"/>
</dbReference>
<feature type="region of interest" description="Disordered" evidence="6">
    <location>
        <begin position="288"/>
        <end position="318"/>
    </location>
</feature>
<gene>
    <name evidence="9" type="ORF">P170DRAFT_504869</name>
</gene>
<keyword evidence="2 7" id="KW-0812">Transmembrane</keyword>
<feature type="transmembrane region" description="Helical" evidence="7">
    <location>
        <begin position="174"/>
        <end position="193"/>
    </location>
</feature>
<organism evidence="9 10">
    <name type="scientific">Aspergillus steynii IBT 23096</name>
    <dbReference type="NCBI Taxonomy" id="1392250"/>
    <lineage>
        <taxon>Eukaryota</taxon>
        <taxon>Fungi</taxon>
        <taxon>Dikarya</taxon>
        <taxon>Ascomycota</taxon>
        <taxon>Pezizomycotina</taxon>
        <taxon>Eurotiomycetes</taxon>
        <taxon>Eurotiomycetidae</taxon>
        <taxon>Eurotiales</taxon>
        <taxon>Aspergillaceae</taxon>
        <taxon>Aspergillus</taxon>
        <taxon>Aspergillus subgen. Circumdati</taxon>
    </lineage>
</organism>
<keyword evidence="3 7" id="KW-1133">Transmembrane helix</keyword>
<accession>A0A2I2GMC2</accession>
<dbReference type="RefSeq" id="XP_024709343.1">
    <property type="nucleotide sequence ID" value="XM_024854243.1"/>
</dbReference>
<evidence type="ECO:0000256" key="1">
    <source>
        <dbReference type="ARBA" id="ARBA00004141"/>
    </source>
</evidence>